<evidence type="ECO:0000259" key="13">
    <source>
        <dbReference type="Pfam" id="PF21634"/>
    </source>
</evidence>
<dbReference type="SUPFAM" id="SSF52540">
    <property type="entry name" value="P-loop containing nucleoside triphosphate hydrolases"/>
    <property type="match status" value="1"/>
</dbReference>
<proteinExistence type="inferred from homology"/>
<comment type="subcellular location">
    <subcellularLocation>
        <location evidence="1">Cytoplasm</location>
    </subcellularLocation>
</comment>
<reference evidence="15 16" key="1">
    <citation type="submission" date="2015-09" db="EMBL/GenBank/DDBJ databases">
        <title>Draft genome of the scarab beetle Oryctes borbonicus.</title>
        <authorList>
            <person name="Meyer J.M."/>
            <person name="Markov G.V."/>
            <person name="Baskaran P."/>
            <person name="Herrmann M."/>
            <person name="Sommer R.J."/>
            <person name="Roedelsperger C."/>
        </authorList>
    </citation>
    <scope>NUCLEOTIDE SEQUENCE [LARGE SCALE GENOMIC DNA]</scope>
    <source>
        <strain evidence="15">OB123</strain>
        <tissue evidence="15">Whole animal</tissue>
    </source>
</reference>
<dbReference type="OrthoDB" id="6513042at2759"/>
<dbReference type="Pfam" id="PF21635">
    <property type="entry name" value="Mov-10_helical"/>
    <property type="match status" value="1"/>
</dbReference>
<dbReference type="EC" id="3.6.4.13" evidence="3"/>
<evidence type="ECO:0000313" key="15">
    <source>
        <dbReference type="EMBL" id="KRT81245.1"/>
    </source>
</evidence>
<keyword evidence="7" id="KW-0347">Helicase</keyword>
<feature type="domain" description="Helicase MOV-10-like beta-barrel" evidence="13">
    <location>
        <begin position="480"/>
        <end position="549"/>
    </location>
</feature>
<dbReference type="EMBL" id="LJIG01016223">
    <property type="protein sequence ID" value="KRT81245.1"/>
    <property type="molecule type" value="Genomic_DNA"/>
</dbReference>
<feature type="domain" description="Helicase MOV-10 helical" evidence="14">
    <location>
        <begin position="438"/>
        <end position="470"/>
    </location>
</feature>
<feature type="domain" description="DNA2/NAM7 helicase helicase" evidence="11">
    <location>
        <begin position="669"/>
        <end position="754"/>
    </location>
</feature>
<dbReference type="GO" id="GO:0005737">
    <property type="term" value="C:cytoplasm"/>
    <property type="evidence" value="ECO:0007669"/>
    <property type="project" value="UniProtKB-SubCell"/>
</dbReference>
<evidence type="ECO:0000256" key="6">
    <source>
        <dbReference type="ARBA" id="ARBA00022801"/>
    </source>
</evidence>
<feature type="domain" description="DNA2/NAM7 helicase-like C-terminal" evidence="12">
    <location>
        <begin position="908"/>
        <end position="1101"/>
    </location>
</feature>
<evidence type="ECO:0000256" key="4">
    <source>
        <dbReference type="ARBA" id="ARBA00022490"/>
    </source>
</evidence>
<evidence type="ECO:0000256" key="10">
    <source>
        <dbReference type="ARBA" id="ARBA00047984"/>
    </source>
</evidence>
<feature type="non-terminal residue" evidence="15">
    <location>
        <position position="1"/>
    </location>
</feature>
<dbReference type="GO" id="GO:0003724">
    <property type="term" value="F:RNA helicase activity"/>
    <property type="evidence" value="ECO:0007669"/>
    <property type="project" value="UniProtKB-EC"/>
</dbReference>
<dbReference type="InterPro" id="IPR041679">
    <property type="entry name" value="DNA2/NAM7-like_C"/>
</dbReference>
<keyword evidence="9" id="KW-0943">RNA-mediated gene silencing</keyword>
<dbReference type="PANTHER" id="PTHR45418">
    <property type="entry name" value="CANCER/TESTIS ANTIGEN 55"/>
    <property type="match status" value="1"/>
</dbReference>
<dbReference type="InterPro" id="IPR049079">
    <property type="entry name" value="Mov-10_helical"/>
</dbReference>
<evidence type="ECO:0000313" key="16">
    <source>
        <dbReference type="Proteomes" id="UP000051574"/>
    </source>
</evidence>
<protein>
    <recommendedName>
        <fullName evidence="3">RNA helicase</fullName>
        <ecNumber evidence="3">3.6.4.13</ecNumber>
    </recommendedName>
</protein>
<evidence type="ECO:0000256" key="3">
    <source>
        <dbReference type="ARBA" id="ARBA00012552"/>
    </source>
</evidence>
<dbReference type="Proteomes" id="UP000051574">
    <property type="component" value="Unassembled WGS sequence"/>
</dbReference>
<dbReference type="InterPro" id="IPR049080">
    <property type="entry name" value="MOV-10-like_beta-barrel"/>
</dbReference>
<dbReference type="GO" id="GO:0016787">
    <property type="term" value="F:hydrolase activity"/>
    <property type="evidence" value="ECO:0007669"/>
    <property type="project" value="UniProtKB-KW"/>
</dbReference>
<accession>A0A0T6B2F2</accession>
<dbReference type="Gene3D" id="3.40.50.300">
    <property type="entry name" value="P-loop containing nucleotide triphosphate hydrolases"/>
    <property type="match status" value="2"/>
</dbReference>
<dbReference type="AlphaFoldDB" id="A0A0T6B2F2"/>
<evidence type="ECO:0000259" key="11">
    <source>
        <dbReference type="Pfam" id="PF13086"/>
    </source>
</evidence>
<name>A0A0T6B2F2_9SCAR</name>
<dbReference type="Pfam" id="PF21634">
    <property type="entry name" value="MOV-10_beta-barrel"/>
    <property type="match status" value="1"/>
</dbReference>
<gene>
    <name evidence="15" type="ORF">AMK59_4958</name>
</gene>
<dbReference type="InterPro" id="IPR027417">
    <property type="entry name" value="P-loop_NTPase"/>
</dbReference>
<evidence type="ECO:0000256" key="8">
    <source>
        <dbReference type="ARBA" id="ARBA00022840"/>
    </source>
</evidence>
<feature type="domain" description="DNA2/NAM7 helicase helicase" evidence="11">
    <location>
        <begin position="797"/>
        <end position="872"/>
    </location>
</feature>
<keyword evidence="6" id="KW-0378">Hydrolase</keyword>
<evidence type="ECO:0000259" key="14">
    <source>
        <dbReference type="Pfam" id="PF21635"/>
    </source>
</evidence>
<evidence type="ECO:0000256" key="2">
    <source>
        <dbReference type="ARBA" id="ARBA00005601"/>
    </source>
</evidence>
<dbReference type="GO" id="GO:0005524">
    <property type="term" value="F:ATP binding"/>
    <property type="evidence" value="ECO:0007669"/>
    <property type="project" value="UniProtKB-KW"/>
</dbReference>
<comment type="similarity">
    <text evidence="2">Belongs to the DNA2/NAM7 helicase family. SDE3 subfamily.</text>
</comment>
<evidence type="ECO:0000259" key="12">
    <source>
        <dbReference type="Pfam" id="PF13087"/>
    </source>
</evidence>
<evidence type="ECO:0000256" key="7">
    <source>
        <dbReference type="ARBA" id="ARBA00022806"/>
    </source>
</evidence>
<evidence type="ECO:0000256" key="9">
    <source>
        <dbReference type="ARBA" id="ARBA00023158"/>
    </source>
</evidence>
<dbReference type="InterPro" id="IPR041677">
    <property type="entry name" value="DNA2/NAM7_AAA_11"/>
</dbReference>
<sequence>PKPDISLEDAYGTLNIVDSTDNQKDALEDVELDYVCYHRTGIITSICDDGITIDNIYSYKEKHVNLAVGTKVSYICYTKGRDIKITNVSIVDNEWNCEDSDKKFNWCYRTIVGKVIKRERRNIFIDPGDIIVNLNEVNSEFVPIVGDWLELDVISEIDENVTDLAGNILQIHKINPLRHKVIEGVVRTWDLSIQNGTINFNIFFDRESLCAGYIPSLKDKVVVEAIESEQRKCSWRALKVLSAANGKVQQLIKAAKSEYDNHNIDISDDVYIEFTKINNIAQFKFEITNTGANDIFLNEIIIQKVSIECKILSSLPIHISPNQTADINGECVIKTAGYANELITFSFNTCNVTRRIEIFLKTLNKSSDEHTYNNKQKLISNARNMRNFIQDNNVLIRAPKPFVPARFVPYRLPEYPVPKKLWDACLSFDNAFARDELMVLKDVLSFQNYEKRFHILLHLEEINSIIEIRKFDRDQICFIRNGEYLMLEYESLSEQRPSIIAGDAIIAKDIFNNTNECYEGFVYKVGLKHVYLKFNQNFHDKYNGEDYSVSVTQSRTQFRRMHQAVGLAVKNLGRKFLFPTQLILTEPQLNLIYSNYENGFNKQPTQTKRLSYSELKKIMHGNNEKPVGHQNKENMSINPEKNVLETNHSNNGDVQGDLSFKLEWFDKSLNYYQKEAVRHVLLGEARPLPYFIFGPPGTGKTVTLVEIILQILRIASSRILVAAPSNSAANLICLRLIKSGVLKPGDLVRLVSHKCITDNMIPPILAPYCATTNIGVNGTGSNANVITESGLTLGINSKTIGKHRVTVSTCTSLGALYSMSFSKGHFSHIIIDEAGQATEPEIMIPLSFLDISSSQCVLAGDPMQLGPVVCSKYASEFGLNESFMERLLNRFPYIRDVKSFPETQGYDPKLVTKLLYNYRSLPGVLELPNSMFYFSELKPTISAEDSELSQMLIRFKEFLPKKNAQIPPSFVFHGVNGENYQLRDSPSWYNPHEISQVFYYVNEFYRTGCTAEDIGIITPYSKQTKEIRAVLSEAEFDVPKVGTVEEFQGQEFKIIILSTVRSNKNMLPCDSLHNLGFVTQPKRLNVALTRAQTLTIVVGNPHLLINDSSWRYIIQFAVKNGCYCGCDITLS</sequence>
<dbReference type="PANTHER" id="PTHR45418:SF1">
    <property type="entry name" value="CANCER_TESTIS ANTIGEN 55"/>
    <property type="match status" value="1"/>
</dbReference>
<dbReference type="GO" id="GO:0031047">
    <property type="term" value="P:regulatory ncRNA-mediated gene silencing"/>
    <property type="evidence" value="ECO:0007669"/>
    <property type="project" value="UniProtKB-KW"/>
</dbReference>
<keyword evidence="5" id="KW-0547">Nucleotide-binding</keyword>
<dbReference type="CDD" id="cd18808">
    <property type="entry name" value="SF1_C_Upf1"/>
    <property type="match status" value="1"/>
</dbReference>
<dbReference type="CDD" id="cd18078">
    <property type="entry name" value="DEXXQc_Mov10L1"/>
    <property type="match status" value="1"/>
</dbReference>
<comment type="caution">
    <text evidence="15">The sequence shown here is derived from an EMBL/GenBank/DDBJ whole genome shotgun (WGS) entry which is preliminary data.</text>
</comment>
<keyword evidence="16" id="KW-1185">Reference proteome</keyword>
<dbReference type="Pfam" id="PF13086">
    <property type="entry name" value="AAA_11"/>
    <property type="match status" value="2"/>
</dbReference>
<keyword evidence="4" id="KW-0963">Cytoplasm</keyword>
<evidence type="ECO:0000256" key="1">
    <source>
        <dbReference type="ARBA" id="ARBA00004496"/>
    </source>
</evidence>
<comment type="catalytic activity">
    <reaction evidence="10">
        <text>ATP + H2O = ADP + phosphate + H(+)</text>
        <dbReference type="Rhea" id="RHEA:13065"/>
        <dbReference type="ChEBI" id="CHEBI:15377"/>
        <dbReference type="ChEBI" id="CHEBI:15378"/>
        <dbReference type="ChEBI" id="CHEBI:30616"/>
        <dbReference type="ChEBI" id="CHEBI:43474"/>
        <dbReference type="ChEBI" id="CHEBI:456216"/>
        <dbReference type="EC" id="3.6.4.13"/>
    </reaction>
</comment>
<keyword evidence="8" id="KW-0067">ATP-binding</keyword>
<organism evidence="15 16">
    <name type="scientific">Oryctes borbonicus</name>
    <dbReference type="NCBI Taxonomy" id="1629725"/>
    <lineage>
        <taxon>Eukaryota</taxon>
        <taxon>Metazoa</taxon>
        <taxon>Ecdysozoa</taxon>
        <taxon>Arthropoda</taxon>
        <taxon>Hexapoda</taxon>
        <taxon>Insecta</taxon>
        <taxon>Pterygota</taxon>
        <taxon>Neoptera</taxon>
        <taxon>Endopterygota</taxon>
        <taxon>Coleoptera</taxon>
        <taxon>Polyphaga</taxon>
        <taxon>Scarabaeiformia</taxon>
        <taxon>Scarabaeidae</taxon>
        <taxon>Dynastinae</taxon>
        <taxon>Oryctes</taxon>
    </lineage>
</organism>
<dbReference type="InterPro" id="IPR047187">
    <property type="entry name" value="SF1_C_Upf1"/>
</dbReference>
<dbReference type="Pfam" id="PF13087">
    <property type="entry name" value="AAA_12"/>
    <property type="match status" value="1"/>
</dbReference>
<evidence type="ECO:0000256" key="5">
    <source>
        <dbReference type="ARBA" id="ARBA00022741"/>
    </source>
</evidence>